<feature type="compositionally biased region" description="Basic and acidic residues" evidence="1">
    <location>
        <begin position="1"/>
        <end position="11"/>
    </location>
</feature>
<dbReference type="InterPro" id="IPR007180">
    <property type="entry name" value="DUF382"/>
</dbReference>
<dbReference type="SMART" id="SM00581">
    <property type="entry name" value="PSP"/>
    <property type="match status" value="1"/>
</dbReference>
<feature type="region of interest" description="Disordered" evidence="1">
    <location>
        <begin position="1"/>
        <end position="40"/>
    </location>
</feature>
<feature type="domain" description="PSP proline-rich" evidence="2">
    <location>
        <begin position="248"/>
        <end position="301"/>
    </location>
</feature>
<feature type="region of interest" description="Disordered" evidence="1">
    <location>
        <begin position="65"/>
        <end position="105"/>
    </location>
</feature>
<feature type="region of interest" description="Disordered" evidence="1">
    <location>
        <begin position="435"/>
        <end position="501"/>
    </location>
</feature>
<dbReference type="InterPro" id="IPR052584">
    <property type="entry name" value="U2_snRNP_Complex_Component"/>
</dbReference>
<sequence length="501" mass="53344">MPKKSTKDKNAARNARKKAAKAASTALASSASPAPAAAAEPAVTVVYVAEELAVGAAEEFKDMSFSSSVPELEGGGAPAPEPASDGSDSEPDDLPLGPSRSQRKALRLTVAELKHLAADPSLVETHDVTAPDPTFLLHLKHVGRVPVPGHWAQKRKYLQGKRGVEKAAFALPKFIEDTGIAEIRGSSQEDEAKQSAKQKGRARVAPKMGKIDVDYKTLHDAFFKYQTKPPLTSYGQLYYEGKEYEQDTSLYRPGKISDELKEALGMPDNSPPPWLVNMQRHGPPPAFPSLKIPGLNAPLPPGASFGFHAGGWGKPPVDAYGRPLYGDVFGKGEAEEAGFVYAGDGMVVKKEPWGGRPEGGDESDSESEEEDEDEDEEGGEEEEGGGEEASKDGTASVATTAADGFNSVATADLNLRKDGTETEEAPQLYTVLKEKSRKAGEGGEIFGSSTTYVLPGQSGGADSVATAGDESIISKRGSDKRKRDDDDDEDDDEEAAKKYKF</sequence>
<keyword evidence="4" id="KW-1185">Reference proteome</keyword>
<accession>A0ABQ6M7K8</accession>
<feature type="compositionally biased region" description="Low complexity" evidence="1">
    <location>
        <begin position="21"/>
        <end position="40"/>
    </location>
</feature>
<feature type="region of interest" description="Disordered" evidence="1">
    <location>
        <begin position="348"/>
        <end position="409"/>
    </location>
</feature>
<gene>
    <name evidence="3" type="ORF">TeGR_g759</name>
</gene>
<feature type="compositionally biased region" description="Basic and acidic residues" evidence="1">
    <location>
        <begin position="472"/>
        <end position="484"/>
    </location>
</feature>
<feature type="compositionally biased region" description="Acidic residues" evidence="1">
    <location>
        <begin position="360"/>
        <end position="386"/>
    </location>
</feature>
<feature type="region of interest" description="Disordered" evidence="1">
    <location>
        <begin position="185"/>
        <end position="205"/>
    </location>
</feature>
<evidence type="ECO:0000313" key="4">
    <source>
        <dbReference type="Proteomes" id="UP001165060"/>
    </source>
</evidence>
<dbReference type="Proteomes" id="UP001165060">
    <property type="component" value="Unassembled WGS sequence"/>
</dbReference>
<dbReference type="Pfam" id="PF04037">
    <property type="entry name" value="DUF382"/>
    <property type="match status" value="1"/>
</dbReference>
<proteinExistence type="predicted"/>
<reference evidence="3 4" key="1">
    <citation type="journal article" date="2023" name="Commun. Biol.">
        <title>Genome analysis of Parmales, the sister group of diatoms, reveals the evolutionary specialization of diatoms from phago-mixotrophs to photoautotrophs.</title>
        <authorList>
            <person name="Ban H."/>
            <person name="Sato S."/>
            <person name="Yoshikawa S."/>
            <person name="Yamada K."/>
            <person name="Nakamura Y."/>
            <person name="Ichinomiya M."/>
            <person name="Sato N."/>
            <person name="Blanc-Mathieu R."/>
            <person name="Endo H."/>
            <person name="Kuwata A."/>
            <person name="Ogata H."/>
        </authorList>
    </citation>
    <scope>NUCLEOTIDE SEQUENCE [LARGE SCALE GENOMIC DNA]</scope>
</reference>
<dbReference type="Pfam" id="PF04046">
    <property type="entry name" value="PSP"/>
    <property type="match status" value="1"/>
</dbReference>
<feature type="compositionally biased region" description="Acidic residues" evidence="1">
    <location>
        <begin position="485"/>
        <end position="494"/>
    </location>
</feature>
<dbReference type="InterPro" id="IPR006568">
    <property type="entry name" value="PSP_pro-rich"/>
</dbReference>
<dbReference type="PANTHER" id="PTHR12785">
    <property type="entry name" value="SPLICING FACTOR 3B"/>
    <property type="match status" value="1"/>
</dbReference>
<organism evidence="3 4">
    <name type="scientific">Tetraparma gracilis</name>
    <dbReference type="NCBI Taxonomy" id="2962635"/>
    <lineage>
        <taxon>Eukaryota</taxon>
        <taxon>Sar</taxon>
        <taxon>Stramenopiles</taxon>
        <taxon>Ochrophyta</taxon>
        <taxon>Bolidophyceae</taxon>
        <taxon>Parmales</taxon>
        <taxon>Triparmaceae</taxon>
        <taxon>Tetraparma</taxon>
    </lineage>
</organism>
<evidence type="ECO:0000313" key="3">
    <source>
        <dbReference type="EMBL" id="GMI21031.1"/>
    </source>
</evidence>
<dbReference type="PANTHER" id="PTHR12785:SF6">
    <property type="entry name" value="SPLICING FACTOR 3B SUBUNIT 2"/>
    <property type="match status" value="1"/>
</dbReference>
<dbReference type="EMBL" id="BRYB01003810">
    <property type="protein sequence ID" value="GMI21031.1"/>
    <property type="molecule type" value="Genomic_DNA"/>
</dbReference>
<evidence type="ECO:0000259" key="2">
    <source>
        <dbReference type="SMART" id="SM00581"/>
    </source>
</evidence>
<comment type="caution">
    <text evidence="3">The sequence shown here is derived from an EMBL/GenBank/DDBJ whole genome shotgun (WGS) entry which is preliminary data.</text>
</comment>
<protein>
    <recommendedName>
        <fullName evidence="2">PSP proline-rich domain-containing protein</fullName>
    </recommendedName>
</protein>
<name>A0ABQ6M7K8_9STRA</name>
<evidence type="ECO:0000256" key="1">
    <source>
        <dbReference type="SAM" id="MobiDB-lite"/>
    </source>
</evidence>